<dbReference type="SUPFAM" id="SSF82153">
    <property type="entry name" value="FAS1 domain"/>
    <property type="match status" value="1"/>
</dbReference>
<protein>
    <submittedName>
        <fullName evidence="3">Meiotically upregulated Mug57</fullName>
    </submittedName>
</protein>
<evidence type="ECO:0000259" key="2">
    <source>
        <dbReference type="PROSITE" id="PS50213"/>
    </source>
</evidence>
<dbReference type="PROSITE" id="PS50213">
    <property type="entry name" value="FAS1"/>
    <property type="match status" value="1"/>
</dbReference>
<reference evidence="3 5" key="1">
    <citation type="journal article" date="2011" name="Science">
        <title>Comparative functional genomics of the fission yeasts.</title>
        <authorList>
            <person name="Rhind N."/>
            <person name="Chen Z."/>
            <person name="Yassour M."/>
            <person name="Thompson D.A."/>
            <person name="Haas B.J."/>
            <person name="Habib N."/>
            <person name="Wapinski I."/>
            <person name="Roy S."/>
            <person name="Lin M.F."/>
            <person name="Heiman D.I."/>
            <person name="Young S.K."/>
            <person name="Furuya K."/>
            <person name="Guo Y."/>
            <person name="Pidoux A."/>
            <person name="Chen H.M."/>
            <person name="Robbertse B."/>
            <person name="Goldberg J.M."/>
            <person name="Aoki K."/>
            <person name="Bayne E.H."/>
            <person name="Berlin A.M."/>
            <person name="Desjardins C.A."/>
            <person name="Dobbs E."/>
            <person name="Dukaj L."/>
            <person name="Fan L."/>
            <person name="FitzGerald M.G."/>
            <person name="French C."/>
            <person name="Gujja S."/>
            <person name="Hansen K."/>
            <person name="Keifenheim D."/>
            <person name="Levin J.Z."/>
            <person name="Mosher R.A."/>
            <person name="Mueller C.A."/>
            <person name="Pfiffner J."/>
            <person name="Priest M."/>
            <person name="Russ C."/>
            <person name="Smialowska A."/>
            <person name="Swoboda P."/>
            <person name="Sykes S.M."/>
            <person name="Vaughn M."/>
            <person name="Vengrova S."/>
            <person name="Yoder R."/>
            <person name="Zeng Q."/>
            <person name="Allshire R."/>
            <person name="Baulcombe D."/>
            <person name="Birren B.W."/>
            <person name="Brown W."/>
            <person name="Ekwall K."/>
            <person name="Kellis M."/>
            <person name="Leatherwood J."/>
            <person name="Levin H."/>
            <person name="Margalit H."/>
            <person name="Martienssen R."/>
            <person name="Nieduszynski C.A."/>
            <person name="Spatafora J.W."/>
            <person name="Friedman N."/>
            <person name="Dalgaard J.Z."/>
            <person name="Baumann P."/>
            <person name="Niki H."/>
            <person name="Regev A."/>
            <person name="Nusbaum C."/>
        </authorList>
    </citation>
    <scope>NUCLEOTIDE SEQUENCE [LARGE SCALE GENOMIC DNA]</scope>
    <source>
        <strain evidence="5">yFS275 / FY16936</strain>
    </source>
</reference>
<evidence type="ECO:0000313" key="3">
    <source>
        <dbReference type="EMBL" id="EEB08826.1"/>
    </source>
</evidence>
<dbReference type="Gene3D" id="2.30.180.10">
    <property type="entry name" value="FAS1 domain"/>
    <property type="match status" value="1"/>
</dbReference>
<keyword evidence="1" id="KW-0732">Signal</keyword>
<dbReference type="EMBL" id="KE651167">
    <property type="protein sequence ID" value="EEB08826.1"/>
    <property type="molecule type" value="Genomic_DNA"/>
</dbReference>
<gene>
    <name evidence="4" type="primary">mug57</name>
    <name evidence="3" type="ORF">SJAG_03998</name>
</gene>
<dbReference type="PANTHER" id="PTHR28156">
    <property type="entry name" value="FAS1 DOMAIN-CONTAINING PROTEIN YDR262W"/>
    <property type="match status" value="1"/>
</dbReference>
<dbReference type="InterPro" id="IPR040200">
    <property type="entry name" value="Mug57-like"/>
</dbReference>
<evidence type="ECO:0000313" key="4">
    <source>
        <dbReference type="JaponicusDB" id="SJAG_03998"/>
    </source>
</evidence>
<dbReference type="STRING" id="402676.B6K5M2"/>
<dbReference type="VEuPathDB" id="FungiDB:SJAG_03998"/>
<dbReference type="Proteomes" id="UP000001744">
    <property type="component" value="Unassembled WGS sequence"/>
</dbReference>
<feature type="domain" description="FAS1" evidence="2">
    <location>
        <begin position="7"/>
        <end position="151"/>
    </location>
</feature>
<dbReference type="AlphaFoldDB" id="B6K5M2"/>
<evidence type="ECO:0000313" key="5">
    <source>
        <dbReference type="Proteomes" id="UP000001744"/>
    </source>
</evidence>
<name>B6K5M2_SCHJY</name>
<proteinExistence type="predicted"/>
<dbReference type="PANTHER" id="PTHR28156:SF1">
    <property type="entry name" value="FAS1 DOMAIN-CONTAINING PROTEIN YDR262W"/>
    <property type="match status" value="1"/>
</dbReference>
<sequence length="156" mass="17399">MSKTQREPRLYELLANSRNCSIFSDILFKYPELQELLLSLKKCTVFLVPSNTFLKTLQPKPWLPSSTISPSDNDAAIQEYNADKMLHDLVKAHIVPNALSLEPGKKYKTLGDITVCLTQNNQGECLINNSILILSQRQAKNGSLLIINETLSAPGI</sequence>
<organism evidence="3 5">
    <name type="scientific">Schizosaccharomyces japonicus (strain yFS275 / FY16936)</name>
    <name type="common">Fission yeast</name>
    <dbReference type="NCBI Taxonomy" id="402676"/>
    <lineage>
        <taxon>Eukaryota</taxon>
        <taxon>Fungi</taxon>
        <taxon>Dikarya</taxon>
        <taxon>Ascomycota</taxon>
        <taxon>Taphrinomycotina</taxon>
        <taxon>Schizosaccharomycetes</taxon>
        <taxon>Schizosaccharomycetales</taxon>
        <taxon>Schizosaccharomycetaceae</taxon>
        <taxon>Schizosaccharomyces</taxon>
    </lineage>
</organism>
<dbReference type="GeneID" id="7051612"/>
<dbReference type="OMA" id="GEMWILN"/>
<dbReference type="Pfam" id="PF02469">
    <property type="entry name" value="Fasciclin"/>
    <property type="match status" value="1"/>
</dbReference>
<dbReference type="RefSeq" id="XP_002175119.1">
    <property type="nucleotide sequence ID" value="XM_002175083.1"/>
</dbReference>
<dbReference type="InterPro" id="IPR036378">
    <property type="entry name" value="FAS1_dom_sf"/>
</dbReference>
<dbReference type="InterPro" id="IPR000782">
    <property type="entry name" value="FAS1_domain"/>
</dbReference>
<keyword evidence="5" id="KW-1185">Reference proteome</keyword>
<evidence type="ECO:0000256" key="1">
    <source>
        <dbReference type="ARBA" id="ARBA00022729"/>
    </source>
</evidence>
<accession>B6K5M2</accession>
<dbReference type="OrthoDB" id="5551751at2759"/>
<dbReference type="JaponicusDB" id="SJAG_03998">
    <property type="gene designation" value="mug57"/>
</dbReference>
<dbReference type="HOGENOM" id="CLU_1428769_0_0_1"/>